<dbReference type="InterPro" id="IPR039498">
    <property type="entry name" value="NTP_transf_5"/>
</dbReference>
<dbReference type="InterPro" id="IPR021067">
    <property type="entry name" value="Glycosyltransferase"/>
</dbReference>
<protein>
    <submittedName>
        <fullName evidence="1">Uncharacterized protein</fullName>
    </submittedName>
</protein>
<sequence length="605" mass="69458">MMSDRIFVQIAAYRDFELIPTIKDALAQALCPERISFGICWQYANDEELHFIDGLKDIPNCRVATVPAAESCGLGWARSQTEKLWQGERYALQTDAHMRFATGWDTLLIEMLAMCPSQKPVLTAFPPGYHPPRIIVSNFPTGTATGRFAHNGMMTPRAVEDLSNYHAPKSGAFMAGGFMFADARLMQEVPHDPLLYFSATEVAYSVRAWTNGWDIYHPHRVICWHYYYETQEKPRPLNWEDNQDWYQRHIISEQRFRQILQMEPMTEDFGIYGLGNVRSLTDYEAFAGVSFRNWQQYIKDEQQRAMQLLSGCLQVYFDETVSDRLQSLLNDDKDYSRLVQIDWQYFVHVASELGVLSLAYWSLNKTAPHLVPESTLRELQQYYYANALRNRSHSQVLLHLLNQLATAQVTAININEPALAALVDGDLSLWPFQTLDLWIAARDRATATEILTAAGYQPGEIWQLGQQSFTHPQRAVKIELHWQLLGWEWQTERLCKVELENHTIQTLPPRDYLLLLCISAAKIGWERSLLKVYQIAALLARYPSQPWEDLLQQAEQMTAKEAFLTGIWLTNQCFKTALPTAVTQCLETMPEISAITIPWLGASES</sequence>
<dbReference type="Pfam" id="PF14907">
    <property type="entry name" value="NTP_transf_5"/>
    <property type="match status" value="1"/>
</dbReference>
<dbReference type="PANTHER" id="PTHR34496">
    <property type="entry name" value="GLCNAC TRANSFERASE-RELATED"/>
    <property type="match status" value="1"/>
</dbReference>
<organism evidence="1 2">
    <name type="scientific">Anabaenopsis circularis NIES-21</name>
    <dbReference type="NCBI Taxonomy" id="1085406"/>
    <lineage>
        <taxon>Bacteria</taxon>
        <taxon>Bacillati</taxon>
        <taxon>Cyanobacteriota</taxon>
        <taxon>Cyanophyceae</taxon>
        <taxon>Nostocales</taxon>
        <taxon>Nodulariaceae</taxon>
        <taxon>Anabaenopsis</taxon>
    </lineage>
</organism>
<reference evidence="1 2" key="1">
    <citation type="submission" date="2017-06" db="EMBL/GenBank/DDBJ databases">
        <title>Genome sequencing of cyanobaciteial culture collection at National Institute for Environmental Studies (NIES).</title>
        <authorList>
            <person name="Hirose Y."/>
            <person name="Shimura Y."/>
            <person name="Fujisawa T."/>
            <person name="Nakamura Y."/>
            <person name="Kawachi M."/>
        </authorList>
    </citation>
    <scope>NUCLEOTIDE SEQUENCE [LARGE SCALE GENOMIC DNA]</scope>
    <source>
        <strain evidence="1 2">NIES-21</strain>
    </source>
</reference>
<keyword evidence="2" id="KW-1185">Reference proteome</keyword>
<dbReference type="PANTHER" id="PTHR34496:SF10">
    <property type="entry name" value="GLCNAC TRANSFERASE"/>
    <property type="match status" value="1"/>
</dbReference>
<dbReference type="OrthoDB" id="5366220at2"/>
<name>A0A1Z4GPI7_9CYAN</name>
<dbReference type="Pfam" id="PF11397">
    <property type="entry name" value="GlcNAc"/>
    <property type="match status" value="2"/>
</dbReference>
<gene>
    <name evidence="1" type="ORF">NIES21_52760</name>
</gene>
<dbReference type="AlphaFoldDB" id="A0A1Z4GPI7"/>
<accession>A0A1Z4GPI7</accession>
<evidence type="ECO:0000313" key="2">
    <source>
        <dbReference type="Proteomes" id="UP000218287"/>
    </source>
</evidence>
<evidence type="ECO:0000313" key="1">
    <source>
        <dbReference type="EMBL" id="BAY19414.1"/>
    </source>
</evidence>
<proteinExistence type="predicted"/>
<dbReference type="EMBL" id="AP018174">
    <property type="protein sequence ID" value="BAY19414.1"/>
    <property type="molecule type" value="Genomic_DNA"/>
</dbReference>
<dbReference type="Proteomes" id="UP000218287">
    <property type="component" value="Chromosome"/>
</dbReference>
<dbReference type="SUPFAM" id="SSF53448">
    <property type="entry name" value="Nucleotide-diphospho-sugar transferases"/>
    <property type="match status" value="1"/>
</dbReference>
<dbReference type="InterPro" id="IPR029044">
    <property type="entry name" value="Nucleotide-diphossugar_trans"/>
</dbReference>